<sequence length="76" mass="8078">MNTMPRAARAGQPAIPAELVIDTARHGRATEPRATAALVPVIAAPPTVAVCAPLLRWVRCADVDDPSGAQRRRVAW</sequence>
<organism evidence="1 2">
    <name type="scientific">Nocardia mangyaensis</name>
    <dbReference type="NCBI Taxonomy" id="2213200"/>
    <lineage>
        <taxon>Bacteria</taxon>
        <taxon>Bacillati</taxon>
        <taxon>Actinomycetota</taxon>
        <taxon>Actinomycetes</taxon>
        <taxon>Mycobacteriales</taxon>
        <taxon>Nocardiaceae</taxon>
        <taxon>Nocardia</taxon>
    </lineage>
</organism>
<dbReference type="KEGG" id="nsl:BOX37_00380"/>
<reference evidence="1" key="1">
    <citation type="submission" date="2016-11" db="EMBL/GenBank/DDBJ databases">
        <authorList>
            <person name="Jaros S."/>
            <person name="Januszkiewicz K."/>
            <person name="Wedrychowicz H."/>
        </authorList>
    </citation>
    <scope>NUCLEOTIDE SEQUENCE [LARGE SCALE GENOMIC DNA]</scope>
    <source>
        <strain evidence="1">Y48</strain>
    </source>
</reference>
<proteinExistence type="predicted"/>
<accession>A0A1J0VL07</accession>
<gene>
    <name evidence="1" type="ORF">BOX37_00380</name>
</gene>
<evidence type="ECO:0000313" key="1">
    <source>
        <dbReference type="EMBL" id="APE32687.1"/>
    </source>
</evidence>
<name>A0A1J0VL07_9NOCA</name>
<dbReference type="EMBL" id="CP018082">
    <property type="protein sequence ID" value="APE32687.1"/>
    <property type="molecule type" value="Genomic_DNA"/>
</dbReference>
<protein>
    <submittedName>
        <fullName evidence="1">Uncharacterized protein</fullName>
    </submittedName>
</protein>
<dbReference type="Proteomes" id="UP000183810">
    <property type="component" value="Chromosome"/>
</dbReference>
<keyword evidence="2" id="KW-1185">Reference proteome</keyword>
<evidence type="ECO:0000313" key="2">
    <source>
        <dbReference type="Proteomes" id="UP000183810"/>
    </source>
</evidence>
<dbReference type="AlphaFoldDB" id="A0A1J0VL07"/>